<comment type="caution">
    <text evidence="1">The sequence shown here is derived from an EMBL/GenBank/DDBJ whole genome shotgun (WGS) entry which is preliminary data.</text>
</comment>
<evidence type="ECO:0000313" key="2">
    <source>
        <dbReference type="Proteomes" id="UP000249794"/>
    </source>
</evidence>
<evidence type="ECO:0000313" key="1">
    <source>
        <dbReference type="EMBL" id="PZO48622.1"/>
    </source>
</evidence>
<reference evidence="2" key="1">
    <citation type="submission" date="2018-04" db="EMBL/GenBank/DDBJ databases">
        <authorList>
            <person name="Cornet L."/>
        </authorList>
    </citation>
    <scope>NUCLEOTIDE SEQUENCE [LARGE SCALE GENOMIC DNA]</scope>
</reference>
<dbReference type="AlphaFoldDB" id="A0A2W4WW85"/>
<proteinExistence type="predicted"/>
<gene>
    <name evidence="1" type="ORF">DCF15_17765</name>
</gene>
<reference evidence="1 2" key="2">
    <citation type="submission" date="2018-06" db="EMBL/GenBank/DDBJ databases">
        <title>Metagenomic assembly of (sub)arctic Cyanobacteria and their associated microbiome from non-axenic cultures.</title>
        <authorList>
            <person name="Baurain D."/>
        </authorList>
    </citation>
    <scope>NUCLEOTIDE SEQUENCE [LARGE SCALE GENOMIC DNA]</scope>
    <source>
        <strain evidence="1">ULC027bin1</strain>
    </source>
</reference>
<organism evidence="1 2">
    <name type="scientific">Phormidesmis priestleyi</name>
    <dbReference type="NCBI Taxonomy" id="268141"/>
    <lineage>
        <taxon>Bacteria</taxon>
        <taxon>Bacillati</taxon>
        <taxon>Cyanobacteriota</taxon>
        <taxon>Cyanophyceae</taxon>
        <taxon>Leptolyngbyales</taxon>
        <taxon>Leptolyngbyaceae</taxon>
        <taxon>Phormidesmis</taxon>
    </lineage>
</organism>
<sequence>MKNAIIHISVDEATAIAYNQASTEEQKKIQILLRLRAQELFTQSDVSLQQIMDDIGEKAEDRGLTPQILETLLRDEQ</sequence>
<accession>A0A2W4WW85</accession>
<protein>
    <submittedName>
        <fullName evidence="1">Uncharacterized protein</fullName>
    </submittedName>
</protein>
<dbReference type="Proteomes" id="UP000249794">
    <property type="component" value="Unassembled WGS sequence"/>
</dbReference>
<dbReference type="EMBL" id="QBMP01000234">
    <property type="protein sequence ID" value="PZO48622.1"/>
    <property type="molecule type" value="Genomic_DNA"/>
</dbReference>
<name>A0A2W4WW85_9CYAN</name>